<dbReference type="EMBL" id="CM004469">
    <property type="protein sequence ID" value="OCT92040.1"/>
    <property type="molecule type" value="Genomic_DNA"/>
</dbReference>
<sequence length="279" mass="31078">MPIVGLGTWKIDRPPAKIKLLTCQVHPNVKDKWSFDLIMHNRTYHFQAEDENEALVWISVLQNSKDESRSVAYGGDGGTIDSPHQINKHIINEVRSLPGNQVCCDCGAPVNGDGLTPLMLAQNEEESNSKDDEGEKNISTPIKLPPLYSSMGLDIDNKTHETIIFPQREPLPHRSQSPKLIPVPTTNEEWEGFQEAGLQRRSSEPSRYSMDDSTSPLKSRRDGVKSYRKVKGACTALPHSDFLPYGRGLLLGTSSFCHPDSENLTGGINKKRCSQDENQ</sequence>
<gene>
    <name evidence="3" type="ORF">XELAEV_18015097mg</name>
</gene>
<dbReference type="AlphaFoldDB" id="A0A974DJ12"/>
<evidence type="ECO:0000313" key="3">
    <source>
        <dbReference type="EMBL" id="OCT92040.1"/>
    </source>
</evidence>
<dbReference type="Proteomes" id="UP000694892">
    <property type="component" value="Chromosome 2S"/>
</dbReference>
<dbReference type="PANTHER" id="PTHR45854:SF1">
    <property type="entry name" value="ARF-GAP WITH SH3 DOMAIN, ANK REPEAT AND PH DOMAIN-CONTAINING PROTEIN 3"/>
    <property type="match status" value="1"/>
</dbReference>
<feature type="region of interest" description="Disordered" evidence="1">
    <location>
        <begin position="195"/>
        <end position="224"/>
    </location>
</feature>
<dbReference type="InterPro" id="IPR011993">
    <property type="entry name" value="PH-like_dom_sf"/>
</dbReference>
<evidence type="ECO:0000313" key="4">
    <source>
        <dbReference type="Proteomes" id="UP000694892"/>
    </source>
</evidence>
<evidence type="ECO:0000256" key="1">
    <source>
        <dbReference type="SAM" id="MobiDB-lite"/>
    </source>
</evidence>
<protein>
    <recommendedName>
        <fullName evidence="2">PH domain-containing protein</fullName>
    </recommendedName>
</protein>
<reference evidence="4" key="1">
    <citation type="journal article" date="2016" name="Nature">
        <title>Genome evolution in the allotetraploid frog Xenopus laevis.</title>
        <authorList>
            <person name="Session A.M."/>
            <person name="Uno Y."/>
            <person name="Kwon T."/>
            <person name="Chapman J.A."/>
            <person name="Toyoda A."/>
            <person name="Takahashi S."/>
            <person name="Fukui A."/>
            <person name="Hikosaka A."/>
            <person name="Suzuki A."/>
            <person name="Kondo M."/>
            <person name="van Heeringen S.J."/>
            <person name="Quigley I."/>
            <person name="Heinz S."/>
            <person name="Ogino H."/>
            <person name="Ochi H."/>
            <person name="Hellsten U."/>
            <person name="Lyons J.B."/>
            <person name="Simakov O."/>
            <person name="Putnam N."/>
            <person name="Stites J."/>
            <person name="Kuroki Y."/>
            <person name="Tanaka T."/>
            <person name="Michiue T."/>
            <person name="Watanabe M."/>
            <person name="Bogdanovic O."/>
            <person name="Lister R."/>
            <person name="Georgiou G."/>
            <person name="Paranjpe S.S."/>
            <person name="van Kruijsbergen I."/>
            <person name="Shu S."/>
            <person name="Carlson J."/>
            <person name="Kinoshita T."/>
            <person name="Ohta Y."/>
            <person name="Mawaribuchi S."/>
            <person name="Jenkins J."/>
            <person name="Grimwood J."/>
            <person name="Schmutz J."/>
            <person name="Mitros T."/>
            <person name="Mozaffari S.V."/>
            <person name="Suzuki Y."/>
            <person name="Haramoto Y."/>
            <person name="Yamamoto T.S."/>
            <person name="Takagi C."/>
            <person name="Heald R."/>
            <person name="Miller K."/>
            <person name="Haudenschild C."/>
            <person name="Kitzman J."/>
            <person name="Nakayama T."/>
            <person name="Izutsu Y."/>
            <person name="Robert J."/>
            <person name="Fortriede J."/>
            <person name="Burns K."/>
            <person name="Lotay V."/>
            <person name="Karimi K."/>
            <person name="Yasuoka Y."/>
            <person name="Dichmann D.S."/>
            <person name="Flajnik M.F."/>
            <person name="Houston D.W."/>
            <person name="Shendure J."/>
            <person name="DuPasquier L."/>
            <person name="Vize P.D."/>
            <person name="Zorn A.M."/>
            <person name="Ito M."/>
            <person name="Marcotte E.M."/>
            <person name="Wallingford J.B."/>
            <person name="Ito Y."/>
            <person name="Asashima M."/>
            <person name="Ueno N."/>
            <person name="Matsuda Y."/>
            <person name="Veenstra G.J."/>
            <person name="Fujiyama A."/>
            <person name="Harland R.M."/>
            <person name="Taira M."/>
            <person name="Rokhsar D.S."/>
        </authorList>
    </citation>
    <scope>NUCLEOTIDE SEQUENCE [LARGE SCALE GENOMIC DNA]</scope>
    <source>
        <strain evidence="4">J</strain>
    </source>
</reference>
<dbReference type="Gene3D" id="2.30.29.30">
    <property type="entry name" value="Pleckstrin-homology domain (PH domain)/Phosphotyrosine-binding domain (PTB)"/>
    <property type="match status" value="1"/>
</dbReference>
<feature type="domain" description="PH" evidence="2">
    <location>
        <begin position="1"/>
        <end position="66"/>
    </location>
</feature>
<dbReference type="PROSITE" id="PS50003">
    <property type="entry name" value="PH_DOMAIN"/>
    <property type="match status" value="1"/>
</dbReference>
<accession>A0A974DJ12</accession>
<dbReference type="PANTHER" id="PTHR45854">
    <property type="entry name" value="ASAP FAMILY MEMBER"/>
    <property type="match status" value="1"/>
</dbReference>
<feature type="compositionally biased region" description="Basic and acidic residues" evidence="1">
    <location>
        <begin position="127"/>
        <end position="136"/>
    </location>
</feature>
<evidence type="ECO:0000259" key="2">
    <source>
        <dbReference type="PROSITE" id="PS50003"/>
    </source>
</evidence>
<name>A0A974DJ12_XENLA</name>
<dbReference type="InterPro" id="IPR043593">
    <property type="entry name" value="ASAP"/>
</dbReference>
<dbReference type="SUPFAM" id="SSF50729">
    <property type="entry name" value="PH domain-like"/>
    <property type="match status" value="1"/>
</dbReference>
<dbReference type="GO" id="GO:0005096">
    <property type="term" value="F:GTPase activator activity"/>
    <property type="evidence" value="ECO:0007669"/>
    <property type="project" value="InterPro"/>
</dbReference>
<feature type="region of interest" description="Disordered" evidence="1">
    <location>
        <begin position="124"/>
        <end position="143"/>
    </location>
</feature>
<proteinExistence type="predicted"/>
<dbReference type="InterPro" id="IPR001849">
    <property type="entry name" value="PH_domain"/>
</dbReference>
<feature type="region of interest" description="Disordered" evidence="1">
    <location>
        <begin position="260"/>
        <end position="279"/>
    </location>
</feature>
<organism evidence="3 4">
    <name type="scientific">Xenopus laevis</name>
    <name type="common">African clawed frog</name>
    <dbReference type="NCBI Taxonomy" id="8355"/>
    <lineage>
        <taxon>Eukaryota</taxon>
        <taxon>Metazoa</taxon>
        <taxon>Chordata</taxon>
        <taxon>Craniata</taxon>
        <taxon>Vertebrata</taxon>
        <taxon>Euteleostomi</taxon>
        <taxon>Amphibia</taxon>
        <taxon>Batrachia</taxon>
        <taxon>Anura</taxon>
        <taxon>Pipoidea</taxon>
        <taxon>Pipidae</taxon>
        <taxon>Xenopodinae</taxon>
        <taxon>Xenopus</taxon>
        <taxon>Xenopus</taxon>
    </lineage>
</organism>